<feature type="transmembrane region" description="Helical" evidence="6">
    <location>
        <begin position="136"/>
        <end position="155"/>
    </location>
</feature>
<keyword evidence="2" id="KW-0813">Transport</keyword>
<dbReference type="GO" id="GO:0022857">
    <property type="term" value="F:transmembrane transporter activity"/>
    <property type="evidence" value="ECO:0007669"/>
    <property type="project" value="InterPro"/>
</dbReference>
<dbReference type="SUPFAM" id="SSF103473">
    <property type="entry name" value="MFS general substrate transporter"/>
    <property type="match status" value="1"/>
</dbReference>
<keyword evidence="9" id="KW-1185">Reference proteome</keyword>
<feature type="transmembrane region" description="Helical" evidence="6">
    <location>
        <begin position="393"/>
        <end position="411"/>
    </location>
</feature>
<reference evidence="8" key="1">
    <citation type="journal article" date="2020" name="Stud. Mycol.">
        <title>101 Dothideomycetes genomes: a test case for predicting lifestyles and emergence of pathogens.</title>
        <authorList>
            <person name="Haridas S."/>
            <person name="Albert R."/>
            <person name="Binder M."/>
            <person name="Bloem J."/>
            <person name="Labutti K."/>
            <person name="Salamov A."/>
            <person name="Andreopoulos B."/>
            <person name="Baker S."/>
            <person name="Barry K."/>
            <person name="Bills G."/>
            <person name="Bluhm B."/>
            <person name="Cannon C."/>
            <person name="Castanera R."/>
            <person name="Culley D."/>
            <person name="Daum C."/>
            <person name="Ezra D."/>
            <person name="Gonzalez J."/>
            <person name="Henrissat B."/>
            <person name="Kuo A."/>
            <person name="Liang C."/>
            <person name="Lipzen A."/>
            <person name="Lutzoni F."/>
            <person name="Magnuson J."/>
            <person name="Mondo S."/>
            <person name="Nolan M."/>
            <person name="Ohm R."/>
            <person name="Pangilinan J."/>
            <person name="Park H.-J."/>
            <person name="Ramirez L."/>
            <person name="Alfaro M."/>
            <person name="Sun H."/>
            <person name="Tritt A."/>
            <person name="Yoshinaga Y."/>
            <person name="Zwiers L.-H."/>
            <person name="Turgeon B."/>
            <person name="Goodwin S."/>
            <person name="Spatafora J."/>
            <person name="Crous P."/>
            <person name="Grigoriev I."/>
        </authorList>
    </citation>
    <scope>NUCLEOTIDE SEQUENCE</scope>
    <source>
        <strain evidence="8">Tuck. ex Michener</strain>
    </source>
</reference>
<dbReference type="InterPro" id="IPR011701">
    <property type="entry name" value="MFS"/>
</dbReference>
<name>A0A6A6H9X1_VIRVR</name>
<feature type="transmembrane region" description="Helical" evidence="6">
    <location>
        <begin position="195"/>
        <end position="216"/>
    </location>
</feature>
<keyword evidence="5 6" id="KW-0472">Membrane</keyword>
<feature type="transmembrane region" description="Helical" evidence="6">
    <location>
        <begin position="228"/>
        <end position="250"/>
    </location>
</feature>
<evidence type="ECO:0000256" key="4">
    <source>
        <dbReference type="ARBA" id="ARBA00022989"/>
    </source>
</evidence>
<feature type="transmembrane region" description="Helical" evidence="6">
    <location>
        <begin position="423"/>
        <end position="444"/>
    </location>
</feature>
<evidence type="ECO:0000256" key="1">
    <source>
        <dbReference type="ARBA" id="ARBA00004141"/>
    </source>
</evidence>
<evidence type="ECO:0000259" key="7">
    <source>
        <dbReference type="PROSITE" id="PS50850"/>
    </source>
</evidence>
<keyword evidence="3 6" id="KW-0812">Transmembrane</keyword>
<dbReference type="Gene3D" id="1.20.1250.20">
    <property type="entry name" value="MFS general substrate transporter like domains"/>
    <property type="match status" value="2"/>
</dbReference>
<protein>
    <submittedName>
        <fullName evidence="8">Putative MFS transporter</fullName>
    </submittedName>
</protein>
<dbReference type="Pfam" id="PF07690">
    <property type="entry name" value="MFS_1"/>
    <property type="match status" value="1"/>
</dbReference>
<dbReference type="GO" id="GO:0016020">
    <property type="term" value="C:membrane"/>
    <property type="evidence" value="ECO:0007669"/>
    <property type="project" value="UniProtKB-SubCell"/>
</dbReference>
<keyword evidence="4 6" id="KW-1133">Transmembrane helix</keyword>
<dbReference type="OrthoDB" id="6730379at2759"/>
<dbReference type="InterPro" id="IPR020846">
    <property type="entry name" value="MFS_dom"/>
</dbReference>
<feature type="transmembrane region" description="Helical" evidence="6">
    <location>
        <begin position="298"/>
        <end position="321"/>
    </location>
</feature>
<dbReference type="AlphaFoldDB" id="A0A6A6H9X1"/>
<dbReference type="PANTHER" id="PTHR43791:SF40">
    <property type="entry name" value="THIAMINE PATHWAY TRANSPORTER THI73"/>
    <property type="match status" value="1"/>
</dbReference>
<gene>
    <name evidence="8" type="ORF">EV356DRAFT_532481</name>
</gene>
<evidence type="ECO:0000313" key="8">
    <source>
        <dbReference type="EMBL" id="KAF2234934.1"/>
    </source>
</evidence>
<dbReference type="PROSITE" id="PS50850">
    <property type="entry name" value="MFS"/>
    <property type="match status" value="1"/>
</dbReference>
<feature type="transmembrane region" description="Helical" evidence="6">
    <location>
        <begin position="333"/>
        <end position="355"/>
    </location>
</feature>
<evidence type="ECO:0000313" key="9">
    <source>
        <dbReference type="Proteomes" id="UP000800092"/>
    </source>
</evidence>
<feature type="transmembrane region" description="Helical" evidence="6">
    <location>
        <begin position="161"/>
        <end position="183"/>
    </location>
</feature>
<evidence type="ECO:0000256" key="2">
    <source>
        <dbReference type="ARBA" id="ARBA00022448"/>
    </source>
</evidence>
<feature type="transmembrane region" description="Helical" evidence="6">
    <location>
        <begin position="109"/>
        <end position="129"/>
    </location>
</feature>
<feature type="transmembrane region" description="Helical" evidence="6">
    <location>
        <begin position="69"/>
        <end position="89"/>
    </location>
</feature>
<dbReference type="PANTHER" id="PTHR43791">
    <property type="entry name" value="PERMEASE-RELATED"/>
    <property type="match status" value="1"/>
</dbReference>
<proteinExistence type="predicted"/>
<evidence type="ECO:0000256" key="5">
    <source>
        <dbReference type="ARBA" id="ARBA00023136"/>
    </source>
</evidence>
<comment type="subcellular location">
    <subcellularLocation>
        <location evidence="1">Membrane</location>
        <topology evidence="1">Multi-pass membrane protein</topology>
    </subcellularLocation>
</comment>
<sequence>MSTFKDPQKLHILHNPPSEPPTLGALNINSKARDEALDFLENHRDESRAALAFDEAYMAQLKWKIDWRFLPLGFVVITFNIIDKVLLNYGNVMGLSQDLYLKGNDFTNASTSFYIANAVFAVFNVFLLQRLPVAKWLAASLGIWSIATCCTAAVHDYRGLLAVRIIAGAIESTVPPALMLLTAQWYTRSEQASRYSLWFLGTGLGQTIGGFVSWAFQHVSKTAPLAGWRIMFLTLGLCTFVFALVLLLLLPDTPMQARFLMNQEKVALIEHVKVNQTGIEGKIFIPQQLIEAVLDVQIWIFFVAFMLGGTGSGAITVYSSTLLTHLGYSSKRSALLLMATGPMTIIGSLFTGYGVRYFGNRWAFINIVMIIAVLGAALLAFPRGDQSACGFAGILLADILIGQTPVIYQWLQANVAGHTKRAYSAAMLQVAFALGSIIGPQTFQARDAPNYKPAKIAFMCFLATEVVLITMLRIYYGWCNQHRDKRSQPATADIADAAAFAGLTDKQNPTFRYVY</sequence>
<dbReference type="Proteomes" id="UP000800092">
    <property type="component" value="Unassembled WGS sequence"/>
</dbReference>
<evidence type="ECO:0000256" key="3">
    <source>
        <dbReference type="ARBA" id="ARBA00022692"/>
    </source>
</evidence>
<accession>A0A6A6H9X1</accession>
<feature type="domain" description="Major facilitator superfamily (MFS) profile" evidence="7">
    <location>
        <begin position="69"/>
        <end position="480"/>
    </location>
</feature>
<dbReference type="InterPro" id="IPR036259">
    <property type="entry name" value="MFS_trans_sf"/>
</dbReference>
<dbReference type="EMBL" id="ML991795">
    <property type="protein sequence ID" value="KAF2234934.1"/>
    <property type="molecule type" value="Genomic_DNA"/>
</dbReference>
<feature type="transmembrane region" description="Helical" evidence="6">
    <location>
        <begin position="456"/>
        <end position="476"/>
    </location>
</feature>
<evidence type="ECO:0000256" key="6">
    <source>
        <dbReference type="SAM" id="Phobius"/>
    </source>
</evidence>
<organism evidence="8 9">
    <name type="scientific">Viridothelium virens</name>
    <name type="common">Speckled blister lichen</name>
    <name type="synonym">Trypethelium virens</name>
    <dbReference type="NCBI Taxonomy" id="1048519"/>
    <lineage>
        <taxon>Eukaryota</taxon>
        <taxon>Fungi</taxon>
        <taxon>Dikarya</taxon>
        <taxon>Ascomycota</taxon>
        <taxon>Pezizomycotina</taxon>
        <taxon>Dothideomycetes</taxon>
        <taxon>Dothideomycetes incertae sedis</taxon>
        <taxon>Trypetheliales</taxon>
        <taxon>Trypetheliaceae</taxon>
        <taxon>Viridothelium</taxon>
    </lineage>
</organism>
<feature type="transmembrane region" description="Helical" evidence="6">
    <location>
        <begin position="362"/>
        <end position="381"/>
    </location>
</feature>